<dbReference type="Proteomes" id="UP001234178">
    <property type="component" value="Unassembled WGS sequence"/>
</dbReference>
<accession>A0ABQ9ZH41</accession>
<evidence type="ECO:0000313" key="3">
    <source>
        <dbReference type="Proteomes" id="UP001234178"/>
    </source>
</evidence>
<sequence length="121" mass="13518">MHSSVVGQFPDLPPPPPPSSSSSFLTSWFLRLARRATSNLWCACAPCFLTQLLVCDGQLQGSFVLQPSPSRWQEPSRAALSERLHLSRRPSTCYTTYCASTRLFLVPLQLALLWTLLLKPN</sequence>
<dbReference type="EMBL" id="JAOYFB010000003">
    <property type="protein sequence ID" value="KAK4012253.1"/>
    <property type="molecule type" value="Genomic_DNA"/>
</dbReference>
<name>A0ABQ9ZH41_9CRUS</name>
<keyword evidence="3" id="KW-1185">Reference proteome</keyword>
<protein>
    <submittedName>
        <fullName evidence="2">Uncharacterized protein</fullName>
    </submittedName>
</protein>
<evidence type="ECO:0000313" key="2">
    <source>
        <dbReference type="EMBL" id="KAK4012253.1"/>
    </source>
</evidence>
<proteinExistence type="predicted"/>
<evidence type="ECO:0000256" key="1">
    <source>
        <dbReference type="SAM" id="MobiDB-lite"/>
    </source>
</evidence>
<comment type="caution">
    <text evidence="2">The sequence shown here is derived from an EMBL/GenBank/DDBJ whole genome shotgun (WGS) entry which is preliminary data.</text>
</comment>
<organism evidence="2 3">
    <name type="scientific">Daphnia magna</name>
    <dbReference type="NCBI Taxonomy" id="35525"/>
    <lineage>
        <taxon>Eukaryota</taxon>
        <taxon>Metazoa</taxon>
        <taxon>Ecdysozoa</taxon>
        <taxon>Arthropoda</taxon>
        <taxon>Crustacea</taxon>
        <taxon>Branchiopoda</taxon>
        <taxon>Diplostraca</taxon>
        <taxon>Cladocera</taxon>
        <taxon>Anomopoda</taxon>
        <taxon>Daphniidae</taxon>
        <taxon>Daphnia</taxon>
    </lineage>
</organism>
<gene>
    <name evidence="2" type="ORF">OUZ56_021354</name>
</gene>
<reference evidence="2 3" key="1">
    <citation type="journal article" date="2023" name="Nucleic Acids Res.">
        <title>The hologenome of Daphnia magna reveals possible DNA methylation and microbiome-mediated evolution of the host genome.</title>
        <authorList>
            <person name="Chaturvedi A."/>
            <person name="Li X."/>
            <person name="Dhandapani V."/>
            <person name="Marshall H."/>
            <person name="Kissane S."/>
            <person name="Cuenca-Cambronero M."/>
            <person name="Asole G."/>
            <person name="Calvet F."/>
            <person name="Ruiz-Romero M."/>
            <person name="Marangio P."/>
            <person name="Guigo R."/>
            <person name="Rago D."/>
            <person name="Mirbahai L."/>
            <person name="Eastwood N."/>
            <person name="Colbourne J.K."/>
            <person name="Zhou J."/>
            <person name="Mallon E."/>
            <person name="Orsini L."/>
        </authorList>
    </citation>
    <scope>NUCLEOTIDE SEQUENCE [LARGE SCALE GENOMIC DNA]</scope>
    <source>
        <strain evidence="2">LRV0_1</strain>
    </source>
</reference>
<feature type="region of interest" description="Disordered" evidence="1">
    <location>
        <begin position="1"/>
        <end position="23"/>
    </location>
</feature>